<evidence type="ECO:0000313" key="2">
    <source>
        <dbReference type="EMBL" id="MDM7854111.1"/>
    </source>
</evidence>
<comment type="caution">
    <text evidence="2">The sequence shown here is derived from an EMBL/GenBank/DDBJ whole genome shotgun (WGS) entry which is preliminary data.</text>
</comment>
<evidence type="ECO:0000313" key="3">
    <source>
        <dbReference type="Proteomes" id="UP001529338"/>
    </source>
</evidence>
<dbReference type="PANTHER" id="PTHR30304">
    <property type="entry name" value="D-TAGATOSE-1,6-BISPHOSPHATE ALDOLASE"/>
    <property type="match status" value="1"/>
</dbReference>
<dbReference type="Pfam" id="PF01116">
    <property type="entry name" value="F_bP_aldolase"/>
    <property type="match status" value="1"/>
</dbReference>
<dbReference type="InterPro" id="IPR050246">
    <property type="entry name" value="Class_II_FBP_aldolase"/>
</dbReference>
<organism evidence="2 3">
    <name type="scientific">Cellulomonas alba</name>
    <dbReference type="NCBI Taxonomy" id="3053467"/>
    <lineage>
        <taxon>Bacteria</taxon>
        <taxon>Bacillati</taxon>
        <taxon>Actinomycetota</taxon>
        <taxon>Actinomycetes</taxon>
        <taxon>Micrococcales</taxon>
        <taxon>Cellulomonadaceae</taxon>
        <taxon>Cellulomonas</taxon>
    </lineage>
</organism>
<dbReference type="EMBL" id="JAUCGQ010000001">
    <property type="protein sequence ID" value="MDM7854111.1"/>
    <property type="molecule type" value="Genomic_DNA"/>
</dbReference>
<evidence type="ECO:0000256" key="1">
    <source>
        <dbReference type="ARBA" id="ARBA00001947"/>
    </source>
</evidence>
<comment type="cofactor">
    <cofactor evidence="1">
        <name>Zn(2+)</name>
        <dbReference type="ChEBI" id="CHEBI:29105"/>
    </cofactor>
</comment>
<keyword evidence="3" id="KW-1185">Reference proteome</keyword>
<gene>
    <name evidence="2" type="ORF">QRT04_04130</name>
</gene>
<name>A0ABT7SD43_9CELL</name>
<reference evidence="2 3" key="1">
    <citation type="submission" date="2023-06" db="EMBL/GenBank/DDBJ databases">
        <title>Cellulomonas sp. MW4 Whole genome sequence.</title>
        <authorList>
            <person name="Park S."/>
        </authorList>
    </citation>
    <scope>NUCLEOTIDE SEQUENCE [LARGE SCALE GENOMIC DNA]</scope>
    <source>
        <strain evidence="2 3">MW4</strain>
    </source>
</reference>
<dbReference type="InterPro" id="IPR000771">
    <property type="entry name" value="FBA_II"/>
</dbReference>
<dbReference type="PIRSF" id="PIRSF001359">
    <property type="entry name" value="F_bP_aldolase_II"/>
    <property type="match status" value="1"/>
</dbReference>
<dbReference type="Proteomes" id="UP001529338">
    <property type="component" value="Unassembled WGS sequence"/>
</dbReference>
<dbReference type="InterPro" id="IPR013785">
    <property type="entry name" value="Aldolase_TIM"/>
</dbReference>
<proteinExistence type="predicted"/>
<dbReference type="SUPFAM" id="SSF51569">
    <property type="entry name" value="Aldolase"/>
    <property type="match status" value="1"/>
</dbReference>
<dbReference type="Gene3D" id="3.20.20.70">
    <property type="entry name" value="Aldolase class I"/>
    <property type="match status" value="1"/>
</dbReference>
<sequence length="298" mass="31674">MFASTLTLTRHAREHGYAVPAVNILDDLSIRAVVAAAVEKDAPLIVQVSVKTVRSIGTELVTTIARLASADQPVPVALHLDHCPDRAVIDDVVAAGWSSVLFDASDRDLATAERETAEVVAQAHAAGVDVESELENIIGVEDGVGSDVALHAYTVEQLAEVAERTGVDLLAPQLGTAHGEYKATPVLRPDRVRELAALTDRQIVLHGGTGLSEQDFRTFIDAGVSKINISTAVKTSYMRSAEQHLAWARANGKWDPPSMFRDIGKAVQEAVGTHLDEFRASGHGREAAAAITRAGGAR</sequence>
<protein>
    <submittedName>
        <fullName evidence="2">Class II fructose-bisphosphate aldolase</fullName>
    </submittedName>
</protein>
<dbReference type="RefSeq" id="WP_289453715.1">
    <property type="nucleotide sequence ID" value="NZ_JAUCGQ010000001.1"/>
</dbReference>
<accession>A0ABT7SD43</accession>
<dbReference type="PANTHER" id="PTHR30304:SF0">
    <property type="entry name" value="D-TAGATOSE-1,6-BISPHOSPHATE ALDOLASE SUBUNIT GATY-RELATED"/>
    <property type="match status" value="1"/>
</dbReference>